<accession>A0A3S0XXU5</accession>
<name>A0A3S0XXU5_9GAMM</name>
<reference evidence="2 3" key="1">
    <citation type="submission" date="2018-12" db="EMBL/GenBank/DDBJ databases">
        <title>three novel Halomonas strain isolated from plants.</title>
        <authorList>
            <person name="Sun C."/>
        </authorList>
    </citation>
    <scope>NUCLEOTIDE SEQUENCE [LARGE SCALE GENOMIC DNA]</scope>
    <source>
        <strain evidence="2 3">JCM 18142</strain>
    </source>
</reference>
<keyword evidence="3" id="KW-1185">Reference proteome</keyword>
<evidence type="ECO:0000256" key="1">
    <source>
        <dbReference type="SAM" id="MobiDB-lite"/>
    </source>
</evidence>
<feature type="compositionally biased region" description="Polar residues" evidence="1">
    <location>
        <begin position="31"/>
        <end position="40"/>
    </location>
</feature>
<protein>
    <submittedName>
        <fullName evidence="2">Integrase</fullName>
    </submittedName>
</protein>
<sequence length="40" mass="4457">MRVLADISFTPWNKGKLVGQKSPPQLRDIWATNSSTPSND</sequence>
<gene>
    <name evidence="2" type="ORF">ELY38_07530</name>
</gene>
<dbReference type="EMBL" id="RZHF01000008">
    <property type="protein sequence ID" value="RUR32719.1"/>
    <property type="molecule type" value="Genomic_DNA"/>
</dbReference>
<dbReference type="Proteomes" id="UP000287023">
    <property type="component" value="Unassembled WGS sequence"/>
</dbReference>
<evidence type="ECO:0000313" key="2">
    <source>
        <dbReference type="EMBL" id="RUR32719.1"/>
    </source>
</evidence>
<dbReference type="AlphaFoldDB" id="A0A3S0XXU5"/>
<feature type="region of interest" description="Disordered" evidence="1">
    <location>
        <begin position="14"/>
        <end position="40"/>
    </location>
</feature>
<evidence type="ECO:0000313" key="3">
    <source>
        <dbReference type="Proteomes" id="UP000287023"/>
    </source>
</evidence>
<proteinExistence type="predicted"/>
<dbReference type="OrthoDB" id="5297095at2"/>
<comment type="caution">
    <text evidence="2">The sequence shown here is derived from an EMBL/GenBank/DDBJ whole genome shotgun (WGS) entry which is preliminary data.</text>
</comment>
<organism evidence="2 3">
    <name type="scientific">Vreelandella nanhaiensis</name>
    <dbReference type="NCBI Taxonomy" id="1258546"/>
    <lineage>
        <taxon>Bacteria</taxon>
        <taxon>Pseudomonadati</taxon>
        <taxon>Pseudomonadota</taxon>
        <taxon>Gammaproteobacteria</taxon>
        <taxon>Oceanospirillales</taxon>
        <taxon>Halomonadaceae</taxon>
        <taxon>Vreelandella</taxon>
    </lineage>
</organism>